<dbReference type="Gene3D" id="3.60.40.10">
    <property type="entry name" value="PPM-type phosphatase domain"/>
    <property type="match status" value="1"/>
</dbReference>
<dbReference type="InterPro" id="IPR036915">
    <property type="entry name" value="Cyclin-like_sf"/>
</dbReference>
<dbReference type="InParanoid" id="A0A024GTT7"/>
<dbReference type="InterPro" id="IPR015655">
    <property type="entry name" value="PP2C"/>
</dbReference>
<dbReference type="SUPFAM" id="SSF47954">
    <property type="entry name" value="Cyclin-like"/>
    <property type="match status" value="2"/>
</dbReference>
<dbReference type="EMBL" id="CAIX01000398">
    <property type="protein sequence ID" value="CCI50140.1"/>
    <property type="molecule type" value="Genomic_DNA"/>
</dbReference>
<evidence type="ECO:0008006" key="11">
    <source>
        <dbReference type="Google" id="ProtNLM"/>
    </source>
</evidence>
<dbReference type="SUPFAM" id="SSF50729">
    <property type="entry name" value="PH domain-like"/>
    <property type="match status" value="1"/>
</dbReference>
<evidence type="ECO:0000256" key="6">
    <source>
        <dbReference type="SAM" id="MobiDB-lite"/>
    </source>
</evidence>
<dbReference type="Gene3D" id="1.10.472.10">
    <property type="entry name" value="Cyclin-like"/>
    <property type="match status" value="2"/>
</dbReference>
<evidence type="ECO:0000259" key="8">
    <source>
        <dbReference type="PROSITE" id="PS51746"/>
    </source>
</evidence>
<dbReference type="InterPro" id="IPR036457">
    <property type="entry name" value="PPM-type-like_dom_sf"/>
</dbReference>
<evidence type="ECO:0000256" key="4">
    <source>
        <dbReference type="ARBA" id="ARBA00022912"/>
    </source>
</evidence>
<dbReference type="InterPro" id="IPR000222">
    <property type="entry name" value="PP2C_BS"/>
</dbReference>
<dbReference type="SMART" id="SM00332">
    <property type="entry name" value="PP2Cc"/>
    <property type="match status" value="1"/>
</dbReference>
<dbReference type="GO" id="GO:0016020">
    <property type="term" value="C:membrane"/>
    <property type="evidence" value="ECO:0007669"/>
    <property type="project" value="UniProtKB-SubCell"/>
</dbReference>
<keyword evidence="2" id="KW-0479">Metal-binding</keyword>
<proteinExistence type="inferred from homology"/>
<evidence type="ECO:0000313" key="10">
    <source>
        <dbReference type="Proteomes" id="UP000053237"/>
    </source>
</evidence>
<evidence type="ECO:0000256" key="5">
    <source>
        <dbReference type="RuleBase" id="RU003465"/>
    </source>
</evidence>
<dbReference type="SUPFAM" id="SSF81606">
    <property type="entry name" value="PP2C-like"/>
    <property type="match status" value="1"/>
</dbReference>
<feature type="domain" description="PH" evidence="7">
    <location>
        <begin position="598"/>
        <end position="705"/>
    </location>
</feature>
<dbReference type="Pfam" id="PF00481">
    <property type="entry name" value="PP2C"/>
    <property type="match status" value="1"/>
</dbReference>
<name>A0A024GTT7_9STRA</name>
<dbReference type="InterPro" id="IPR006671">
    <property type="entry name" value="Cyclin_N"/>
</dbReference>
<dbReference type="PROSITE" id="PS51746">
    <property type="entry name" value="PPM_2"/>
    <property type="match status" value="1"/>
</dbReference>
<protein>
    <recommendedName>
        <fullName evidence="11">PPM-type phosphatase domain-containing protein</fullName>
    </recommendedName>
</protein>
<evidence type="ECO:0000256" key="3">
    <source>
        <dbReference type="ARBA" id="ARBA00022801"/>
    </source>
</evidence>
<dbReference type="STRING" id="65357.A0A024GTT7"/>
<dbReference type="Proteomes" id="UP000053237">
    <property type="component" value="Unassembled WGS sequence"/>
</dbReference>
<dbReference type="Pfam" id="PF00169">
    <property type="entry name" value="PH"/>
    <property type="match status" value="1"/>
</dbReference>
<dbReference type="Gene3D" id="2.30.29.30">
    <property type="entry name" value="Pleckstrin-homology domain (PH domain)/Phosphotyrosine-binding domain (PTB)"/>
    <property type="match status" value="1"/>
</dbReference>
<comment type="caution">
    <text evidence="9">The sequence shown here is derived from an EMBL/GenBank/DDBJ whole genome shotgun (WGS) entry which is preliminary data.</text>
</comment>
<sequence>MNRDFMVVSQMRQKELTSMQRTYRPTSIGTYCVRERPLRVDMFGYKPLWTPSPSVQGVSCTSPDCVLQFPMNGLPASPSSLPAPRYDQFGFTWFWILELTSHFSLQRQCAHLARQYAFIILRKRLLLVDDFCYFVRSEEGTAVLRQRLQRVATTCVFMAAKIEEVFPPKATEFADFIGARCSFECTNEDLILNEMDFVVDLDWNFHPVTAYSWLMFLVAGENQGSTFTFHQIGAHGKILDIFLSAVQLMDIGFLDAQAWSYLPSTLAGAALVLVDADLDYLFVAQFLQLDASVLYDCVVWLRSLVAGLKEWESDGTRDNDRWNKISVTDSYFIQRRVVVPMSLQFGLLQSDGPKVHSQIASYFKNAHGLQVPMESNASPSSSDYCLCCCKNGVHTCGLMGQRVNLYQHGWQYVGTDPNLYEPPAIVTRQWVTLLVKITKLQKYENENKILHGNSRDEQNSRIVDSAHDLITQPDVLSDTTQSLNSVSLFRVSSSKEQLSDKSSITGHVKAAHSDRWSEFEQSRVSGTNHSRDKLSENEFSKANNQSFRWPICSEEEELEEESEPCSWNLEPSQNTLEGCFPPVPQSASYFQPRTLAGPVHLEGCLEKQSVKNRSVWKQRWFVMQTSQLIYYKSARDVSSSDAITHPRPPGCRGIIELDQVDSVTTAKDFGVGAFQIRCQHRKYVLRAESKDRMQDWLFNFQRSIANIISMLLQTCHSHSNRPHRDTDPHLTRKRRTARSSRSVSLDLHDIDSFVPCDLNLAPDDSESSSSSTTFLPKSPLGMFEFDLLEENESTIPSNMNPQRKYLRSRRFSTSFSTDTRMLSTCFRPSDTAAETHSMEQHDHDTQRPLPVTRAYVPRYIRDRENATAVTPPSSPLSSSRWTSRHHNERSEELRTLDSMVEMTSTDAFSYSNGNEVYGITSLLGVRNNMEDLCCCIPDLNAHFDLEYCQKQALYALFDGHAGVQAAQFASDRLAAYICAHDEFYGNIRRAFDECFRRVDREFLVQAAIEKWSAGTTAALVFIRGTQLLTANIGDSRAVVCLGEDALDVIEEQTPGRKDERERIEQQGGWVKEERELHISKLHSMDLSDPRIKEKAERIVRWVPIYRVNGELAVSRAIGDFEYKGRALAEYAFWAFPEGHARVFHGDLVIPVPEFKEIEITPDVAFLILACDGLWDTITSQEAVRHVREKLKGGCTAEMASRSLANLAIRSGSSDNVSVIVVRFNC</sequence>
<evidence type="ECO:0000259" key="7">
    <source>
        <dbReference type="PROSITE" id="PS50003"/>
    </source>
</evidence>
<dbReference type="CDD" id="cd00143">
    <property type="entry name" value="PP2Cc"/>
    <property type="match status" value="1"/>
</dbReference>
<keyword evidence="4 5" id="KW-0904">Protein phosphatase</keyword>
<keyword evidence="10" id="KW-1185">Reference proteome</keyword>
<dbReference type="OrthoDB" id="10264738at2759"/>
<evidence type="ECO:0000256" key="2">
    <source>
        <dbReference type="ARBA" id="ARBA00022723"/>
    </source>
</evidence>
<comment type="subcellular location">
    <subcellularLocation>
        <location evidence="1">Membrane</location>
        <topology evidence="1">Peripheral membrane protein</topology>
    </subcellularLocation>
</comment>
<dbReference type="SMART" id="SM00233">
    <property type="entry name" value="PH"/>
    <property type="match status" value="1"/>
</dbReference>
<feature type="region of interest" description="Disordered" evidence="6">
    <location>
        <begin position="862"/>
        <end position="892"/>
    </location>
</feature>
<feature type="domain" description="PPM-type phosphatase" evidence="8">
    <location>
        <begin position="916"/>
        <end position="1223"/>
    </location>
</feature>
<dbReference type="AlphaFoldDB" id="A0A024GTT7"/>
<evidence type="ECO:0000256" key="1">
    <source>
        <dbReference type="ARBA" id="ARBA00004170"/>
    </source>
</evidence>
<gene>
    <name evidence="9" type="ORF">BN9_116580</name>
</gene>
<comment type="similarity">
    <text evidence="5">Belongs to the PP2C family.</text>
</comment>
<dbReference type="Pfam" id="PF00134">
    <property type="entry name" value="Cyclin_N"/>
    <property type="match status" value="1"/>
</dbReference>
<dbReference type="InterPro" id="IPR001932">
    <property type="entry name" value="PPM-type_phosphatase-like_dom"/>
</dbReference>
<organism evidence="9 10">
    <name type="scientific">Albugo candida</name>
    <dbReference type="NCBI Taxonomy" id="65357"/>
    <lineage>
        <taxon>Eukaryota</taxon>
        <taxon>Sar</taxon>
        <taxon>Stramenopiles</taxon>
        <taxon>Oomycota</taxon>
        <taxon>Peronosporomycetes</taxon>
        <taxon>Albuginales</taxon>
        <taxon>Albuginaceae</taxon>
        <taxon>Albugo</taxon>
    </lineage>
</organism>
<dbReference type="PANTHER" id="PTHR47992">
    <property type="entry name" value="PROTEIN PHOSPHATASE"/>
    <property type="match status" value="1"/>
</dbReference>
<dbReference type="PROSITE" id="PS50003">
    <property type="entry name" value="PH_DOMAIN"/>
    <property type="match status" value="1"/>
</dbReference>
<dbReference type="InterPro" id="IPR011993">
    <property type="entry name" value="PH-like_dom_sf"/>
</dbReference>
<keyword evidence="3 5" id="KW-0378">Hydrolase</keyword>
<dbReference type="InterPro" id="IPR001849">
    <property type="entry name" value="PH_domain"/>
</dbReference>
<evidence type="ECO:0000313" key="9">
    <source>
        <dbReference type="EMBL" id="CCI50140.1"/>
    </source>
</evidence>
<feature type="region of interest" description="Disordered" evidence="6">
    <location>
        <begin position="718"/>
        <end position="743"/>
    </location>
</feature>
<dbReference type="GO" id="GO:0046872">
    <property type="term" value="F:metal ion binding"/>
    <property type="evidence" value="ECO:0007669"/>
    <property type="project" value="UniProtKB-KW"/>
</dbReference>
<reference evidence="9 10" key="1">
    <citation type="submission" date="2012-05" db="EMBL/GenBank/DDBJ databases">
        <title>Recombination and specialization in a pathogen metapopulation.</title>
        <authorList>
            <person name="Gardiner A."/>
            <person name="Kemen E."/>
            <person name="Schultz-Larsen T."/>
            <person name="MacLean D."/>
            <person name="Van Oosterhout C."/>
            <person name="Jones J.D.G."/>
        </authorList>
    </citation>
    <scope>NUCLEOTIDE SEQUENCE [LARGE SCALE GENOMIC DNA]</scope>
    <source>
        <strain evidence="9 10">Ac Nc2</strain>
    </source>
</reference>
<dbReference type="PROSITE" id="PS01032">
    <property type="entry name" value="PPM_1"/>
    <property type="match status" value="1"/>
</dbReference>
<dbReference type="GO" id="GO:0004722">
    <property type="term" value="F:protein serine/threonine phosphatase activity"/>
    <property type="evidence" value="ECO:0007669"/>
    <property type="project" value="InterPro"/>
</dbReference>
<accession>A0A024GTT7</accession>